<keyword evidence="1" id="KW-0472">Membrane</keyword>
<dbReference type="Proteomes" id="UP000664940">
    <property type="component" value="Unassembled WGS sequence"/>
</dbReference>
<accession>A0A834E5D6</accession>
<keyword evidence="1" id="KW-1133">Transmembrane helix</keyword>
<organism evidence="2 3">
    <name type="scientific">Phyllostomus discolor</name>
    <name type="common">pale spear-nosed bat</name>
    <dbReference type="NCBI Taxonomy" id="89673"/>
    <lineage>
        <taxon>Eukaryota</taxon>
        <taxon>Metazoa</taxon>
        <taxon>Chordata</taxon>
        <taxon>Craniata</taxon>
        <taxon>Vertebrata</taxon>
        <taxon>Euteleostomi</taxon>
        <taxon>Mammalia</taxon>
        <taxon>Eutheria</taxon>
        <taxon>Laurasiatheria</taxon>
        <taxon>Chiroptera</taxon>
        <taxon>Yangochiroptera</taxon>
        <taxon>Phyllostomidae</taxon>
        <taxon>Phyllostominae</taxon>
        <taxon>Phyllostomus</taxon>
    </lineage>
</organism>
<dbReference type="AlphaFoldDB" id="A0A834E5D6"/>
<feature type="transmembrane region" description="Helical" evidence="1">
    <location>
        <begin position="127"/>
        <end position="151"/>
    </location>
</feature>
<keyword evidence="1" id="KW-0812">Transmembrane</keyword>
<evidence type="ECO:0000313" key="2">
    <source>
        <dbReference type="EMBL" id="KAF6104471.1"/>
    </source>
</evidence>
<proteinExistence type="predicted"/>
<sequence length="189" mass="21122">MVNSFLREPTSDRHRTKIVKTIFFREFTHPSDLENTTSIRKSTCLGDHLQEWVFTKNACLYPQFITTGSTNVEAQKKATRRAFVAAIFMNILSACIAAVGVLILTIACFTYEAKTHEYIWSQMAGSMLLQFLLFSAISELILAGLLVSWIVKALHRAECNDDTSLQIEEISCSIDSSGCSLSECSSIHL</sequence>
<comment type="caution">
    <text evidence="2">The sequence shown here is derived from an EMBL/GenBank/DDBJ whole genome shotgun (WGS) entry which is preliminary data.</text>
</comment>
<reference evidence="2 3" key="1">
    <citation type="journal article" date="2020" name="Nature">
        <title>Six reference-quality genomes reveal evolution of bat adaptations.</title>
        <authorList>
            <person name="Jebb D."/>
            <person name="Huang Z."/>
            <person name="Pippel M."/>
            <person name="Hughes G.M."/>
            <person name="Lavrichenko K."/>
            <person name="Devanna P."/>
            <person name="Winkler S."/>
            <person name="Jermiin L.S."/>
            <person name="Skirmuntt E.C."/>
            <person name="Katzourakis A."/>
            <person name="Burkitt-Gray L."/>
            <person name="Ray D.A."/>
            <person name="Sullivan K.A.M."/>
            <person name="Roscito J.G."/>
            <person name="Kirilenko B.M."/>
            <person name="Davalos L.M."/>
            <person name="Corthals A.P."/>
            <person name="Power M.L."/>
            <person name="Jones G."/>
            <person name="Ransome R.D."/>
            <person name="Dechmann D.K.N."/>
            <person name="Locatelli A.G."/>
            <person name="Puechmaille S.J."/>
            <person name="Fedrigo O."/>
            <person name="Jarvis E.D."/>
            <person name="Hiller M."/>
            <person name="Vernes S.C."/>
            <person name="Myers E.W."/>
            <person name="Teeling E.C."/>
        </authorList>
    </citation>
    <scope>NUCLEOTIDE SEQUENCE [LARGE SCALE GENOMIC DNA]</scope>
    <source>
        <strain evidence="2">Bat1K_MPI-CBG_1</strain>
    </source>
</reference>
<protein>
    <submittedName>
        <fullName evidence="2">Uncharacterized protein</fullName>
    </submittedName>
</protein>
<feature type="transmembrane region" description="Helical" evidence="1">
    <location>
        <begin position="83"/>
        <end position="107"/>
    </location>
</feature>
<dbReference type="EMBL" id="JABVXQ010000006">
    <property type="protein sequence ID" value="KAF6104471.1"/>
    <property type="molecule type" value="Genomic_DNA"/>
</dbReference>
<gene>
    <name evidence="2" type="ORF">HJG60_011392</name>
</gene>
<evidence type="ECO:0000256" key="1">
    <source>
        <dbReference type="SAM" id="Phobius"/>
    </source>
</evidence>
<name>A0A834E5D6_9CHIR</name>
<evidence type="ECO:0000313" key="3">
    <source>
        <dbReference type="Proteomes" id="UP000664940"/>
    </source>
</evidence>